<accession>A0A3B5MV98</accession>
<reference evidence="5" key="1">
    <citation type="submission" date="2025-08" db="UniProtKB">
        <authorList>
            <consortium name="Ensembl"/>
        </authorList>
    </citation>
    <scope>IDENTIFICATION</scope>
</reference>
<dbReference type="AlphaFoldDB" id="A0A3B5MV98"/>
<evidence type="ECO:0000256" key="2">
    <source>
        <dbReference type="ARBA" id="ARBA00022490"/>
    </source>
</evidence>
<evidence type="ECO:0000256" key="3">
    <source>
        <dbReference type="SAM" id="MobiDB-lite"/>
    </source>
</evidence>
<evidence type="ECO:0000313" key="6">
    <source>
        <dbReference type="Proteomes" id="UP000261380"/>
    </source>
</evidence>
<proteinExistence type="predicted"/>
<reference evidence="5" key="2">
    <citation type="submission" date="2025-09" db="UniProtKB">
        <authorList>
            <consortium name="Ensembl"/>
        </authorList>
    </citation>
    <scope>IDENTIFICATION</scope>
</reference>
<feature type="compositionally biased region" description="Basic and acidic residues" evidence="3">
    <location>
        <begin position="15"/>
        <end position="29"/>
    </location>
</feature>
<feature type="domain" description="BTBD10/KCTD20 BTB/POZ" evidence="4">
    <location>
        <begin position="125"/>
        <end position="188"/>
    </location>
</feature>
<dbReference type="Gene3D" id="3.30.710.10">
    <property type="entry name" value="Potassium Channel Kv1.1, Chain A"/>
    <property type="match status" value="1"/>
</dbReference>
<dbReference type="Proteomes" id="UP000261380">
    <property type="component" value="Unplaced"/>
</dbReference>
<comment type="subcellular location">
    <subcellularLocation>
        <location evidence="1">Cytoplasm</location>
    </subcellularLocation>
</comment>
<sequence>MCCQLLADGSLFRRRSSDRSRDSSHERGESQLTPCIRNITSPTRQHDRERGDGGSSSRSSSPRPPRVSHSYPHIGGALIGAHIPRPLGRSGVDHHAKILGPGSCDMIVYDLGGKEHRSGLRPGERVTLIVDNTRFVVDPAIFIAQPNTMLGRMFGSCRDNNFTRPNEKGEFEVADGISSTVFRAILDNLINVALLRPGALMHELSNDGARRQFECYLEEMVLPLMVASAQSGERECHVVVLTDDDVVDWDEEYPPQMGEEYSQIIYSTKLYRFFKYIENRDVAKSVLKDRGLKKIRLGIEGYPTYKEKVKRRPGGRPEVIYNYVQRPFIRMSWEKEEGKSRHVDFQCVKSKSTTNLAAAAADIPQDQLVVMHPPGPQVDELDTLPPLANEPHHSSADALSRSLLFIRPKERRRVNAKRL</sequence>
<dbReference type="GeneTree" id="ENSGT00390000007975"/>
<keyword evidence="2" id="KW-0963">Cytoplasm</keyword>
<dbReference type="GO" id="GO:0005737">
    <property type="term" value="C:cytoplasm"/>
    <property type="evidence" value="ECO:0007669"/>
    <property type="project" value="UniProtKB-SubCell"/>
</dbReference>
<dbReference type="Pfam" id="PF16017">
    <property type="entry name" value="BTB_3"/>
    <property type="match status" value="1"/>
</dbReference>
<dbReference type="PANTHER" id="PTHR21637:SF5">
    <property type="entry name" value="BTB_POZ DOMAIN-CONTAINING PROTEIN 10"/>
    <property type="match status" value="1"/>
</dbReference>
<dbReference type="InterPro" id="IPR011333">
    <property type="entry name" value="SKP1/BTB/POZ_sf"/>
</dbReference>
<dbReference type="GO" id="GO:0042327">
    <property type="term" value="P:positive regulation of phosphorylation"/>
    <property type="evidence" value="ECO:0007669"/>
    <property type="project" value="TreeGrafter"/>
</dbReference>
<keyword evidence="6" id="KW-1185">Reference proteome</keyword>
<dbReference type="InterPro" id="IPR039886">
    <property type="entry name" value="BTBD10/KCTD20"/>
</dbReference>
<protein>
    <submittedName>
        <fullName evidence="5">BTB (POZ) domain containing 10a</fullName>
    </submittedName>
</protein>
<evidence type="ECO:0000259" key="4">
    <source>
        <dbReference type="Pfam" id="PF16017"/>
    </source>
</evidence>
<dbReference type="PANTHER" id="PTHR21637">
    <property type="entry name" value="BTB/POZ DOMAIN-CONTAINING PROTEIN 10-RELATED"/>
    <property type="match status" value="1"/>
</dbReference>
<dbReference type="InterPro" id="IPR039885">
    <property type="entry name" value="BTBD10/KCTD20_BTB/POZ"/>
</dbReference>
<organism evidence="5 6">
    <name type="scientific">Xiphophorus couchianus</name>
    <name type="common">Monterrey platyfish</name>
    <dbReference type="NCBI Taxonomy" id="32473"/>
    <lineage>
        <taxon>Eukaryota</taxon>
        <taxon>Metazoa</taxon>
        <taxon>Chordata</taxon>
        <taxon>Craniata</taxon>
        <taxon>Vertebrata</taxon>
        <taxon>Euteleostomi</taxon>
        <taxon>Actinopterygii</taxon>
        <taxon>Neopterygii</taxon>
        <taxon>Teleostei</taxon>
        <taxon>Neoteleostei</taxon>
        <taxon>Acanthomorphata</taxon>
        <taxon>Ovalentaria</taxon>
        <taxon>Atherinomorphae</taxon>
        <taxon>Cyprinodontiformes</taxon>
        <taxon>Poeciliidae</taxon>
        <taxon>Poeciliinae</taxon>
        <taxon>Xiphophorus</taxon>
    </lineage>
</organism>
<dbReference type="Ensembl" id="ENSXCOT00000028073.1">
    <property type="protein sequence ID" value="ENSXCOP00000027738.1"/>
    <property type="gene ID" value="ENSXCOG00000020682.1"/>
</dbReference>
<name>A0A3B5MV98_9TELE</name>
<dbReference type="SUPFAM" id="SSF54695">
    <property type="entry name" value="POZ domain"/>
    <property type="match status" value="1"/>
</dbReference>
<feature type="region of interest" description="Disordered" evidence="3">
    <location>
        <begin position="13"/>
        <end position="74"/>
    </location>
</feature>
<evidence type="ECO:0000256" key="1">
    <source>
        <dbReference type="ARBA" id="ARBA00004496"/>
    </source>
</evidence>
<feature type="compositionally biased region" description="Polar residues" evidence="3">
    <location>
        <begin position="30"/>
        <end position="43"/>
    </location>
</feature>
<evidence type="ECO:0000313" key="5">
    <source>
        <dbReference type="Ensembl" id="ENSXCOP00000027738.1"/>
    </source>
</evidence>